<dbReference type="KEGG" id="acry:AC20117_06420"/>
<gene>
    <name evidence="7" type="ORF">SAMN04489742_2197</name>
</gene>
<dbReference type="Gene3D" id="3.30.390.30">
    <property type="match status" value="1"/>
</dbReference>
<dbReference type="SUPFAM" id="SSF51905">
    <property type="entry name" value="FAD/NAD(P)-binding domain"/>
    <property type="match status" value="1"/>
</dbReference>
<dbReference type="GO" id="GO:0005737">
    <property type="term" value="C:cytoplasm"/>
    <property type="evidence" value="ECO:0007669"/>
    <property type="project" value="TreeGrafter"/>
</dbReference>
<evidence type="ECO:0000256" key="1">
    <source>
        <dbReference type="ARBA" id="ARBA00001974"/>
    </source>
</evidence>
<dbReference type="PANTHER" id="PTHR43557:SF2">
    <property type="entry name" value="RIESKE DOMAIN-CONTAINING PROTEIN-RELATED"/>
    <property type="match status" value="1"/>
</dbReference>
<dbReference type="STRING" id="37928.SAMN04489742_2197"/>
<organism evidence="7 8">
    <name type="scientific">Crystallibacter crystallopoietes</name>
    <dbReference type="NCBI Taxonomy" id="37928"/>
    <lineage>
        <taxon>Bacteria</taxon>
        <taxon>Bacillati</taxon>
        <taxon>Actinomycetota</taxon>
        <taxon>Actinomycetes</taxon>
        <taxon>Micrococcales</taxon>
        <taxon>Micrococcaceae</taxon>
        <taxon>Crystallibacter</taxon>
    </lineage>
</organism>
<evidence type="ECO:0000256" key="2">
    <source>
        <dbReference type="ARBA" id="ARBA00022630"/>
    </source>
</evidence>
<dbReference type="Gene3D" id="3.50.50.60">
    <property type="entry name" value="FAD/NAD(P)-binding domain"/>
    <property type="match status" value="2"/>
</dbReference>
<evidence type="ECO:0000256" key="4">
    <source>
        <dbReference type="ARBA" id="ARBA00023002"/>
    </source>
</evidence>
<dbReference type="Proteomes" id="UP000181917">
    <property type="component" value="Unassembled WGS sequence"/>
</dbReference>
<keyword evidence="4" id="KW-0560">Oxidoreductase</keyword>
<dbReference type="EMBL" id="FNKH01000002">
    <property type="protein sequence ID" value="SDQ69991.1"/>
    <property type="molecule type" value="Genomic_DNA"/>
</dbReference>
<evidence type="ECO:0000259" key="6">
    <source>
        <dbReference type="Pfam" id="PF14759"/>
    </source>
</evidence>
<evidence type="ECO:0000256" key="3">
    <source>
        <dbReference type="ARBA" id="ARBA00022827"/>
    </source>
</evidence>
<accession>A0A1H1D082</accession>
<dbReference type="RefSeq" id="WP_074700430.1">
    <property type="nucleotide sequence ID" value="NZ_CP018863.1"/>
</dbReference>
<dbReference type="OrthoDB" id="1145at2"/>
<evidence type="ECO:0000313" key="8">
    <source>
        <dbReference type="Proteomes" id="UP000181917"/>
    </source>
</evidence>
<dbReference type="SUPFAM" id="SSF55424">
    <property type="entry name" value="FAD/NAD-linked reductases, dimerisation (C-terminal) domain"/>
    <property type="match status" value="1"/>
</dbReference>
<dbReference type="InterPro" id="IPR028202">
    <property type="entry name" value="Reductase_C"/>
</dbReference>
<protein>
    <submittedName>
        <fullName evidence="7">NADPH-dependent 2,4-dienoyl-CoA reductase, sulfur reductase</fullName>
    </submittedName>
</protein>
<dbReference type="PRINTS" id="PR00368">
    <property type="entry name" value="FADPNR"/>
</dbReference>
<keyword evidence="3" id="KW-0274">FAD</keyword>
<dbReference type="Pfam" id="PF14759">
    <property type="entry name" value="Reductase_C"/>
    <property type="match status" value="1"/>
</dbReference>
<keyword evidence="8" id="KW-1185">Reference proteome</keyword>
<dbReference type="InterPro" id="IPR023753">
    <property type="entry name" value="FAD/NAD-binding_dom"/>
</dbReference>
<feature type="domain" description="Reductase C-terminal" evidence="6">
    <location>
        <begin position="323"/>
        <end position="394"/>
    </location>
</feature>
<name>A0A1H1D082_9MICC</name>
<dbReference type="GO" id="GO:0016651">
    <property type="term" value="F:oxidoreductase activity, acting on NAD(P)H"/>
    <property type="evidence" value="ECO:0007669"/>
    <property type="project" value="TreeGrafter"/>
</dbReference>
<dbReference type="PRINTS" id="PR00411">
    <property type="entry name" value="PNDRDTASEI"/>
</dbReference>
<proteinExistence type="predicted"/>
<reference evidence="7 8" key="1">
    <citation type="submission" date="2016-10" db="EMBL/GenBank/DDBJ databases">
        <authorList>
            <person name="de Groot N.N."/>
        </authorList>
    </citation>
    <scope>NUCLEOTIDE SEQUENCE [LARGE SCALE GENOMIC DNA]</scope>
    <source>
        <strain evidence="7 8">DSM 20117</strain>
    </source>
</reference>
<evidence type="ECO:0000259" key="5">
    <source>
        <dbReference type="Pfam" id="PF07992"/>
    </source>
</evidence>
<dbReference type="InterPro" id="IPR016156">
    <property type="entry name" value="FAD/NAD-linked_Rdtase_dimer_sf"/>
</dbReference>
<dbReference type="InterPro" id="IPR050446">
    <property type="entry name" value="FAD-oxidoreductase/Apoptosis"/>
</dbReference>
<dbReference type="PANTHER" id="PTHR43557">
    <property type="entry name" value="APOPTOSIS-INDUCING FACTOR 1"/>
    <property type="match status" value="1"/>
</dbReference>
<sequence>MHTLAIVGASLAGLSAARGARALGFDGRLVIIGEEAERPYDRPPLSKDFLLGRITTDDLALEASDEDLQAEWLLGSRAVKLDSATKTITLANGHSVKADGIVLATGASARNLPQLAGLSNVFTLRTLADSQALAAELRPGRRLVVIGAGFIGAEVASTASDLGLDVTIIEAQPIPLSGPLGPEMGAIVSRLHEQNGVELVCGTGVESFCADAGIVTGVKLNDGRVVPADVLLVGIGASPNVAWLEGSGLEIAESAPGGVLCDARGQTNAPGIAAVGDCAAWLDERSGHHHRVEHWTGAQERPALAVAGLLDSSAPKQAVNLPYFWSDQYGVKIQFAGNARDADRVQFEAGTAEEHSFLAVYYRGEDPVAVLGTNQPRLFTRWRRQLNAASAAQVSVLTPASS</sequence>
<keyword evidence="2" id="KW-0285">Flavoprotein</keyword>
<dbReference type="AlphaFoldDB" id="A0A1H1D082"/>
<comment type="cofactor">
    <cofactor evidence="1">
        <name>FAD</name>
        <dbReference type="ChEBI" id="CHEBI:57692"/>
    </cofactor>
</comment>
<evidence type="ECO:0000313" key="7">
    <source>
        <dbReference type="EMBL" id="SDQ69991.1"/>
    </source>
</evidence>
<dbReference type="InterPro" id="IPR036188">
    <property type="entry name" value="FAD/NAD-bd_sf"/>
</dbReference>
<feature type="domain" description="FAD/NAD(P)-binding" evidence="5">
    <location>
        <begin position="3"/>
        <end position="300"/>
    </location>
</feature>
<dbReference type="Pfam" id="PF07992">
    <property type="entry name" value="Pyr_redox_2"/>
    <property type="match status" value="1"/>
</dbReference>